<keyword evidence="1" id="KW-1133">Transmembrane helix</keyword>
<evidence type="ECO:0000313" key="3">
    <source>
        <dbReference type="Proteomes" id="UP000252519"/>
    </source>
</evidence>
<keyword evidence="1" id="KW-0472">Membrane</keyword>
<sequence>MSTSGGDILQEEEEKGTILLVQEAPDEWHRTYAGLLYVMTCITSLAIHTIFVAGIRKLCGWKSNFSFTLLLILSLMCMMRFLCDLVGSMAAVLRVEWENYDILWIVLCMATCELVFFLYWQFANVEDYDMWAAVIAEISNLLHYDALILPYLLMNKQIHSQLKSIWRKNVVHVVPLPLMKGNVRTHLR</sequence>
<dbReference type="Proteomes" id="UP000252519">
    <property type="component" value="Unassembled WGS sequence"/>
</dbReference>
<gene>
    <name evidence="2" type="ORF">ANCCAN_26427</name>
</gene>
<evidence type="ECO:0000313" key="2">
    <source>
        <dbReference type="EMBL" id="RCN27836.1"/>
    </source>
</evidence>
<dbReference type="EMBL" id="JOJR01003416">
    <property type="protein sequence ID" value="RCN27836.1"/>
    <property type="molecule type" value="Genomic_DNA"/>
</dbReference>
<reference evidence="2 3" key="1">
    <citation type="submission" date="2014-10" db="EMBL/GenBank/DDBJ databases">
        <title>Draft genome of the hookworm Ancylostoma caninum.</title>
        <authorList>
            <person name="Mitreva M."/>
        </authorList>
    </citation>
    <scope>NUCLEOTIDE SEQUENCE [LARGE SCALE GENOMIC DNA]</scope>
    <source>
        <strain evidence="2 3">Baltimore</strain>
    </source>
</reference>
<protein>
    <submittedName>
        <fullName evidence="2">Uncharacterized protein</fullName>
    </submittedName>
</protein>
<keyword evidence="1" id="KW-0812">Transmembrane</keyword>
<keyword evidence="3" id="KW-1185">Reference proteome</keyword>
<feature type="transmembrane region" description="Helical" evidence="1">
    <location>
        <begin position="102"/>
        <end position="120"/>
    </location>
</feature>
<organism evidence="2 3">
    <name type="scientific">Ancylostoma caninum</name>
    <name type="common">Dog hookworm</name>
    <dbReference type="NCBI Taxonomy" id="29170"/>
    <lineage>
        <taxon>Eukaryota</taxon>
        <taxon>Metazoa</taxon>
        <taxon>Ecdysozoa</taxon>
        <taxon>Nematoda</taxon>
        <taxon>Chromadorea</taxon>
        <taxon>Rhabditida</taxon>
        <taxon>Rhabditina</taxon>
        <taxon>Rhabditomorpha</taxon>
        <taxon>Strongyloidea</taxon>
        <taxon>Ancylostomatidae</taxon>
        <taxon>Ancylostomatinae</taxon>
        <taxon>Ancylostoma</taxon>
    </lineage>
</organism>
<feature type="transmembrane region" description="Helical" evidence="1">
    <location>
        <begin position="67"/>
        <end position="90"/>
    </location>
</feature>
<dbReference type="OrthoDB" id="5821374at2759"/>
<feature type="transmembrane region" description="Helical" evidence="1">
    <location>
        <begin position="35"/>
        <end position="55"/>
    </location>
</feature>
<proteinExistence type="predicted"/>
<dbReference type="AlphaFoldDB" id="A0A368F6W2"/>
<accession>A0A368F6W2</accession>
<evidence type="ECO:0000256" key="1">
    <source>
        <dbReference type="SAM" id="Phobius"/>
    </source>
</evidence>
<name>A0A368F6W2_ANCCA</name>
<comment type="caution">
    <text evidence="2">The sequence shown here is derived from an EMBL/GenBank/DDBJ whole genome shotgun (WGS) entry which is preliminary data.</text>
</comment>